<feature type="transmembrane region" description="Helical" evidence="1">
    <location>
        <begin position="64"/>
        <end position="81"/>
    </location>
</feature>
<accession>A0A974S6U9</accession>
<reference evidence="3" key="1">
    <citation type="submission" date="2021-01" db="EMBL/GenBank/DDBJ databases">
        <title>Genome sequence of Phenylobacterium sp. 20VBR1 isolated from a valley glaceir, Ny-Alesund, Svalbard.</title>
        <authorList>
            <person name="Thomas F.A."/>
            <person name="Krishnan K.P."/>
            <person name="Sinha R.K."/>
        </authorList>
    </citation>
    <scope>NUCLEOTIDE SEQUENCE</scope>
    <source>
        <strain evidence="3">20VBR1</strain>
    </source>
</reference>
<dbReference type="AlphaFoldDB" id="A0A974S6U9"/>
<proteinExistence type="predicted"/>
<dbReference type="SUPFAM" id="SSF56219">
    <property type="entry name" value="DNase I-like"/>
    <property type="match status" value="1"/>
</dbReference>
<dbReference type="Gene3D" id="3.60.10.10">
    <property type="entry name" value="Endonuclease/exonuclease/phosphatase"/>
    <property type="match status" value="1"/>
</dbReference>
<dbReference type="EMBL" id="CP068570">
    <property type="protein sequence ID" value="QQZ48665.1"/>
    <property type="molecule type" value="Genomic_DNA"/>
</dbReference>
<feature type="transmembrane region" description="Helical" evidence="1">
    <location>
        <begin position="35"/>
        <end position="57"/>
    </location>
</feature>
<keyword evidence="1" id="KW-1133">Transmembrane helix</keyword>
<protein>
    <recommendedName>
        <fullName evidence="2">Endonuclease/exonuclease/phosphatase domain-containing protein</fullName>
    </recommendedName>
</protein>
<evidence type="ECO:0000259" key="2">
    <source>
        <dbReference type="Pfam" id="PF03372"/>
    </source>
</evidence>
<dbReference type="Pfam" id="PF03372">
    <property type="entry name" value="Exo_endo_phos"/>
    <property type="match status" value="1"/>
</dbReference>
<keyword evidence="1" id="KW-0472">Membrane</keyword>
<sequence length="220" mass="23574">MTGLLAALMFAEGLASAVAALVAQAGRIAPRPDMLAHFAPFWLIGAAVVVAYGLLLAPRAMRTIFLTVGGVGVVASTALILPELTRPMSPRAPADAPHQIKLIQFNVWASNLEIDRTAQWIADQDADIVILEEARPAIRDAVLKRHPYNVVCKTCSVVIFSKAKATETDVPSEVQHGPGPPWRVRPSRTRQAITRSWACTTPGPPPTGCSRPRAAWSATC</sequence>
<dbReference type="GO" id="GO:0003824">
    <property type="term" value="F:catalytic activity"/>
    <property type="evidence" value="ECO:0007669"/>
    <property type="project" value="InterPro"/>
</dbReference>
<dbReference type="InterPro" id="IPR036691">
    <property type="entry name" value="Endo/exonu/phosph_ase_sf"/>
</dbReference>
<dbReference type="InterPro" id="IPR005135">
    <property type="entry name" value="Endo/exonuclease/phosphatase"/>
</dbReference>
<organism evidence="3">
    <name type="scientific">Phenylobacterium glaciei</name>
    <dbReference type="NCBI Taxonomy" id="2803784"/>
    <lineage>
        <taxon>Bacteria</taxon>
        <taxon>Pseudomonadati</taxon>
        <taxon>Pseudomonadota</taxon>
        <taxon>Alphaproteobacteria</taxon>
        <taxon>Caulobacterales</taxon>
        <taxon>Caulobacteraceae</taxon>
        <taxon>Phenylobacterium</taxon>
    </lineage>
</organism>
<keyword evidence="1" id="KW-0812">Transmembrane</keyword>
<feature type="domain" description="Endonuclease/exonuclease/phosphatase" evidence="2">
    <location>
        <begin position="103"/>
        <end position="203"/>
    </location>
</feature>
<evidence type="ECO:0000256" key="1">
    <source>
        <dbReference type="SAM" id="Phobius"/>
    </source>
</evidence>
<evidence type="ECO:0000313" key="3">
    <source>
        <dbReference type="EMBL" id="QQZ48665.1"/>
    </source>
</evidence>
<gene>
    <name evidence="3" type="ORF">JKL49_14195</name>
</gene>
<name>A0A974S6U9_9CAUL</name>